<dbReference type="EMBL" id="CP015108">
    <property type="protein sequence ID" value="ARF15499.1"/>
    <property type="molecule type" value="Genomic_DNA"/>
</dbReference>
<organism evidence="2 3">
    <name type="scientific">Sporosarcina ureae</name>
    <dbReference type="NCBI Taxonomy" id="1571"/>
    <lineage>
        <taxon>Bacteria</taxon>
        <taxon>Bacillati</taxon>
        <taxon>Bacillota</taxon>
        <taxon>Bacilli</taxon>
        <taxon>Bacillales</taxon>
        <taxon>Caryophanaceae</taxon>
        <taxon>Sporosarcina</taxon>
    </lineage>
</organism>
<dbReference type="Proteomes" id="UP000192486">
    <property type="component" value="Chromosome"/>
</dbReference>
<accession>A0ABN4YW41</accession>
<keyword evidence="3" id="KW-1185">Reference proteome</keyword>
<dbReference type="Gene3D" id="3.10.450.40">
    <property type="match status" value="2"/>
</dbReference>
<dbReference type="InterPro" id="IPR046350">
    <property type="entry name" value="Cystatin_sf"/>
</dbReference>
<dbReference type="SUPFAM" id="SSF54403">
    <property type="entry name" value="Cystatin/monellin"/>
    <property type="match status" value="2"/>
</dbReference>
<proteinExistence type="predicted"/>
<evidence type="ECO:0000313" key="3">
    <source>
        <dbReference type="Proteomes" id="UP000192486"/>
    </source>
</evidence>
<evidence type="ECO:0000259" key="1">
    <source>
        <dbReference type="Pfam" id="PF17881"/>
    </source>
</evidence>
<reference evidence="2 3" key="1">
    <citation type="submission" date="2016-04" db="EMBL/GenBank/DDBJ databases">
        <title>Comparative Genomics and Epigenetics of Sporosarcina ureae.</title>
        <authorList>
            <person name="Oliver A.S."/>
            <person name="Cooper K.K."/>
        </authorList>
    </citation>
    <scope>NUCLEOTIDE SEQUENCE [LARGE SCALE GENOMIC DNA]</scope>
    <source>
        <strain evidence="2 3">S204</strain>
    </source>
</reference>
<dbReference type="Pfam" id="PF17881">
    <property type="entry name" value="TseB"/>
    <property type="match status" value="1"/>
</dbReference>
<dbReference type="RefSeq" id="WP_029053015.1">
    <property type="nucleotide sequence ID" value="NZ_CP015108.1"/>
</dbReference>
<sequence length="159" mass="18342">MLNWIKFLFLFLLALGFTITCIVFYQAEKPFAASEKVVKKAVLANNVLEKVDKMDHFHGKTSWITVYGTDKNNHEKIIFVEEKTTKILKAVSIKDGITKPKATDIVKKEKNVKKVLNASLGMENDTPFWEVSYLDDEDFLNYAYLNFADGKWLKRISKL</sequence>
<name>A0ABN4YW41_SPOUR</name>
<feature type="domain" description="Cell wall elongation regulator TseB-like" evidence="1">
    <location>
        <begin position="44"/>
        <end position="80"/>
    </location>
</feature>
<gene>
    <name evidence="2" type="ORF">SporoS204_15840</name>
</gene>
<protein>
    <recommendedName>
        <fullName evidence="1">Cell wall elongation regulator TseB-like domain-containing protein</fullName>
    </recommendedName>
</protein>
<dbReference type="InterPro" id="IPR041401">
    <property type="entry name" value="TseB-like_dom"/>
</dbReference>
<evidence type="ECO:0000313" key="2">
    <source>
        <dbReference type="EMBL" id="ARF15499.1"/>
    </source>
</evidence>